<organism evidence="1 2">
    <name type="scientific">Segatella oris F0302</name>
    <dbReference type="NCBI Taxonomy" id="649760"/>
    <lineage>
        <taxon>Bacteria</taxon>
        <taxon>Pseudomonadati</taxon>
        <taxon>Bacteroidota</taxon>
        <taxon>Bacteroidia</taxon>
        <taxon>Bacteroidales</taxon>
        <taxon>Prevotellaceae</taxon>
        <taxon>Segatella</taxon>
    </lineage>
</organism>
<dbReference type="EMBL" id="ACUZ02000058">
    <property type="protein sequence ID" value="EFB30574.1"/>
    <property type="molecule type" value="Genomic_DNA"/>
</dbReference>
<sequence>MFKMLLSPCFTFYKTCSFLSFYFEAQNVLNEFKDIYNSSFMLRAFETKAYLVPNTRCFLIVYNTLSIRLL</sequence>
<reference evidence="1 2" key="1">
    <citation type="submission" date="2009-11" db="EMBL/GenBank/DDBJ databases">
        <authorList>
            <person name="Weinstock G."/>
            <person name="Sodergren E."/>
            <person name="Clifton S."/>
            <person name="Fulton L."/>
            <person name="Fulton B."/>
            <person name="Courtney L."/>
            <person name="Fronick C."/>
            <person name="Harrison M."/>
            <person name="Strong C."/>
            <person name="Farmer C."/>
            <person name="Delahaunty K."/>
            <person name="Markovic C."/>
            <person name="Hall O."/>
            <person name="Minx P."/>
            <person name="Tomlinson C."/>
            <person name="Mitreva M."/>
            <person name="Nelson J."/>
            <person name="Hou S."/>
            <person name="Wollam A."/>
            <person name="Pepin K.H."/>
            <person name="Johnson M."/>
            <person name="Bhonagiri V."/>
            <person name="Nash W.E."/>
            <person name="Warren W."/>
            <person name="Chinwalla A."/>
            <person name="Mardis E.R."/>
            <person name="Wilson R.K."/>
        </authorList>
    </citation>
    <scope>NUCLEOTIDE SEQUENCE [LARGE SCALE GENOMIC DNA]</scope>
    <source>
        <strain evidence="1 2">F0302</strain>
    </source>
</reference>
<proteinExistence type="predicted"/>
<dbReference type="AlphaFoldDB" id="D1QVW1"/>
<name>D1QVW1_9BACT</name>
<accession>D1QVW1</accession>
<dbReference type="Proteomes" id="UP000004079">
    <property type="component" value="Unassembled WGS sequence"/>
</dbReference>
<evidence type="ECO:0000313" key="2">
    <source>
        <dbReference type="Proteomes" id="UP000004079"/>
    </source>
</evidence>
<dbReference type="HOGENOM" id="CLU_2754540_0_0_10"/>
<protein>
    <submittedName>
        <fullName evidence="1">Uncharacterized protein</fullName>
    </submittedName>
</protein>
<evidence type="ECO:0000313" key="1">
    <source>
        <dbReference type="EMBL" id="EFB30574.1"/>
    </source>
</evidence>
<comment type="caution">
    <text evidence="1">The sequence shown here is derived from an EMBL/GenBank/DDBJ whole genome shotgun (WGS) entry which is preliminary data.</text>
</comment>
<gene>
    <name evidence="1" type="ORF">HMPREF0971_03152</name>
</gene>